<gene>
    <name evidence="4" type="ORF">BS297_24775</name>
</gene>
<dbReference type="Proteomes" id="UP000325576">
    <property type="component" value="Unassembled WGS sequence"/>
</dbReference>
<keyword evidence="1" id="KW-0238">DNA-binding</keyword>
<dbReference type="Gene3D" id="4.10.320.10">
    <property type="entry name" value="E3-binding domain"/>
    <property type="match status" value="1"/>
</dbReference>
<dbReference type="GO" id="GO:0003677">
    <property type="term" value="F:DNA binding"/>
    <property type="evidence" value="ECO:0007669"/>
    <property type="project" value="UniProtKB-KW"/>
</dbReference>
<evidence type="ECO:0000313" key="4">
    <source>
        <dbReference type="EMBL" id="KAB2582655.1"/>
    </source>
</evidence>
<feature type="domain" description="Lsr2 DNA-binding" evidence="3">
    <location>
        <begin position="83"/>
        <end position="118"/>
    </location>
</feature>
<name>A0A5N5DX28_RHOER</name>
<feature type="domain" description="Lsr2 dimerization" evidence="2">
    <location>
        <begin position="1"/>
        <end position="61"/>
    </location>
</feature>
<dbReference type="InterPro" id="IPR055370">
    <property type="entry name" value="Lsr2_DNA-bd"/>
</dbReference>
<dbReference type="Pfam" id="PF23359">
    <property type="entry name" value="Lsr2_DNA-bd"/>
    <property type="match status" value="1"/>
</dbReference>
<organism evidence="4 5">
    <name type="scientific">Rhodococcus erythropolis</name>
    <name type="common">Arthrobacter picolinophilus</name>
    <dbReference type="NCBI Taxonomy" id="1833"/>
    <lineage>
        <taxon>Bacteria</taxon>
        <taxon>Bacillati</taxon>
        <taxon>Actinomycetota</taxon>
        <taxon>Actinomycetes</taxon>
        <taxon>Mycobacteriales</taxon>
        <taxon>Nocardiaceae</taxon>
        <taxon>Rhodococcus</taxon>
        <taxon>Rhodococcus erythropolis group</taxon>
    </lineage>
</organism>
<proteinExistence type="predicted"/>
<dbReference type="GO" id="GO:0016746">
    <property type="term" value="F:acyltransferase activity"/>
    <property type="evidence" value="ECO:0007669"/>
    <property type="project" value="InterPro"/>
</dbReference>
<sequence length="129" mass="13993">MAEIFIRQLIDDLDGKPIDTGLGHQVTFSYQGTDYRIDLRPANADKIEAAFAPYIKSAEKVSASGKVRATTSTARKASGSGRSAEQLHAIREWAGKNGFDVSPRGRIKADVIDAFDAAPRKLVSSIFSH</sequence>
<dbReference type="InterPro" id="IPR042261">
    <property type="entry name" value="Lsr2-like_dimerization"/>
</dbReference>
<protein>
    <submittedName>
        <fullName evidence="4">Lsr2 family protein</fullName>
    </submittedName>
</protein>
<reference evidence="4 5" key="1">
    <citation type="journal article" date="2017" name="Poromechanics V (2013)">
        <title>Genomic Characterization of the Arsenic-Tolerant Actinobacterium, &lt;i&gt;Rhodococcus erythropolis&lt;/i&gt; S43.</title>
        <authorList>
            <person name="Retamal-Morales G."/>
            <person name="Mehnert M."/>
            <person name="Schwabe R."/>
            <person name="Tischler D."/>
            <person name="Schloemann M."/>
            <person name="Levican G.J."/>
        </authorList>
    </citation>
    <scope>NUCLEOTIDE SEQUENCE [LARGE SCALE GENOMIC DNA]</scope>
    <source>
        <strain evidence="4 5">S43</strain>
    </source>
</reference>
<comment type="caution">
    <text evidence="4">The sequence shown here is derived from an EMBL/GenBank/DDBJ whole genome shotgun (WGS) entry which is preliminary data.</text>
</comment>
<dbReference type="AlphaFoldDB" id="A0A5N5DX28"/>
<evidence type="ECO:0000256" key="1">
    <source>
        <dbReference type="ARBA" id="ARBA00023125"/>
    </source>
</evidence>
<dbReference type="EMBL" id="MRBO01000659">
    <property type="protein sequence ID" value="KAB2582655.1"/>
    <property type="molecule type" value="Genomic_DNA"/>
</dbReference>
<dbReference type="InterPro" id="IPR024412">
    <property type="entry name" value="Lsr2_dim_dom"/>
</dbReference>
<dbReference type="Gene3D" id="3.30.60.230">
    <property type="entry name" value="Lsr2, dimerization domain"/>
    <property type="match status" value="1"/>
</dbReference>
<evidence type="ECO:0000259" key="3">
    <source>
        <dbReference type="Pfam" id="PF23359"/>
    </source>
</evidence>
<evidence type="ECO:0000313" key="5">
    <source>
        <dbReference type="Proteomes" id="UP000325576"/>
    </source>
</evidence>
<dbReference type="Pfam" id="PF11774">
    <property type="entry name" value="Lsr2"/>
    <property type="match status" value="1"/>
</dbReference>
<accession>A0A5N5DX28</accession>
<evidence type="ECO:0000259" key="2">
    <source>
        <dbReference type="Pfam" id="PF11774"/>
    </source>
</evidence>
<dbReference type="InterPro" id="IPR036625">
    <property type="entry name" value="E3-bd_dom_sf"/>
</dbReference>